<feature type="region of interest" description="Disordered" evidence="1">
    <location>
        <begin position="1"/>
        <end position="45"/>
    </location>
</feature>
<keyword evidence="3" id="KW-1185">Reference proteome</keyword>
<accession>A0AAV1A5Z2</accession>
<protein>
    <submittedName>
        <fullName evidence="2">Uncharacterized protein</fullName>
    </submittedName>
</protein>
<feature type="compositionally biased region" description="Basic and acidic residues" evidence="1">
    <location>
        <begin position="30"/>
        <end position="45"/>
    </location>
</feature>
<evidence type="ECO:0000313" key="2">
    <source>
        <dbReference type="EMBL" id="CAI8605108.1"/>
    </source>
</evidence>
<gene>
    <name evidence="2" type="ORF">VFH_III166720</name>
</gene>
<sequence>MKRQRGASVSSLNNNPKNPPPNVEDVVATMEKKKGKKEEGDEQKVSAVMEKNKEIFIKEMGEETSTIREGVNSNNVMSWNNREEYMPSWLGGSTIVDEQMSWGSTWFPGWDMDFMMGEAFNSLYSDVVWDDDIWNLKNEIPIPLHGKKFELE</sequence>
<dbReference type="AlphaFoldDB" id="A0AAV1A5Z2"/>
<evidence type="ECO:0000313" key="3">
    <source>
        <dbReference type="Proteomes" id="UP001157006"/>
    </source>
</evidence>
<proteinExistence type="predicted"/>
<dbReference type="Proteomes" id="UP001157006">
    <property type="component" value="Chromosome 3"/>
</dbReference>
<name>A0AAV1A5Z2_VICFA</name>
<organism evidence="2 3">
    <name type="scientific">Vicia faba</name>
    <name type="common">Broad bean</name>
    <name type="synonym">Faba vulgaris</name>
    <dbReference type="NCBI Taxonomy" id="3906"/>
    <lineage>
        <taxon>Eukaryota</taxon>
        <taxon>Viridiplantae</taxon>
        <taxon>Streptophyta</taxon>
        <taxon>Embryophyta</taxon>
        <taxon>Tracheophyta</taxon>
        <taxon>Spermatophyta</taxon>
        <taxon>Magnoliopsida</taxon>
        <taxon>eudicotyledons</taxon>
        <taxon>Gunneridae</taxon>
        <taxon>Pentapetalae</taxon>
        <taxon>rosids</taxon>
        <taxon>fabids</taxon>
        <taxon>Fabales</taxon>
        <taxon>Fabaceae</taxon>
        <taxon>Papilionoideae</taxon>
        <taxon>50 kb inversion clade</taxon>
        <taxon>NPAAA clade</taxon>
        <taxon>Hologalegina</taxon>
        <taxon>IRL clade</taxon>
        <taxon>Fabeae</taxon>
        <taxon>Vicia</taxon>
    </lineage>
</organism>
<dbReference type="EMBL" id="OX451738">
    <property type="protein sequence ID" value="CAI8605108.1"/>
    <property type="molecule type" value="Genomic_DNA"/>
</dbReference>
<evidence type="ECO:0000256" key="1">
    <source>
        <dbReference type="SAM" id="MobiDB-lite"/>
    </source>
</evidence>
<reference evidence="2 3" key="1">
    <citation type="submission" date="2023-01" db="EMBL/GenBank/DDBJ databases">
        <authorList>
            <person name="Kreplak J."/>
        </authorList>
    </citation>
    <scope>NUCLEOTIDE SEQUENCE [LARGE SCALE GENOMIC DNA]</scope>
</reference>